<dbReference type="Gene3D" id="3.90.20.10">
    <property type="match status" value="1"/>
</dbReference>
<protein>
    <submittedName>
        <fullName evidence="3">Retrotransposon gag protein</fullName>
    </submittedName>
</protein>
<dbReference type="Proteomes" id="UP001163823">
    <property type="component" value="Chromosome 4"/>
</dbReference>
<dbReference type="AlphaFoldDB" id="A0AAD7VE74"/>
<evidence type="ECO:0000256" key="1">
    <source>
        <dbReference type="SAM" id="MobiDB-lite"/>
    </source>
</evidence>
<reference evidence="3" key="1">
    <citation type="journal article" date="2023" name="Science">
        <title>Elucidation of the pathway for biosynthesis of saponin adjuvants from the soapbark tree.</title>
        <authorList>
            <person name="Reed J."/>
            <person name="Orme A."/>
            <person name="El-Demerdash A."/>
            <person name="Owen C."/>
            <person name="Martin L.B.B."/>
            <person name="Misra R.C."/>
            <person name="Kikuchi S."/>
            <person name="Rejzek M."/>
            <person name="Martin A.C."/>
            <person name="Harkess A."/>
            <person name="Leebens-Mack J."/>
            <person name="Louveau T."/>
            <person name="Stephenson M.J."/>
            <person name="Osbourn A."/>
        </authorList>
    </citation>
    <scope>NUCLEOTIDE SEQUENCE</scope>
    <source>
        <strain evidence="3">S10</strain>
    </source>
</reference>
<dbReference type="EMBL" id="JARAOO010000004">
    <property type="protein sequence ID" value="KAJ7972295.1"/>
    <property type="molecule type" value="Genomic_DNA"/>
</dbReference>
<evidence type="ECO:0000259" key="2">
    <source>
        <dbReference type="Pfam" id="PF03732"/>
    </source>
</evidence>
<dbReference type="Pfam" id="PF03732">
    <property type="entry name" value="Retrotrans_gag"/>
    <property type="match status" value="1"/>
</dbReference>
<accession>A0AAD7VE74</accession>
<feature type="region of interest" description="Disordered" evidence="1">
    <location>
        <begin position="78"/>
        <end position="100"/>
    </location>
</feature>
<comment type="caution">
    <text evidence="3">The sequence shown here is derived from an EMBL/GenBank/DDBJ whole genome shotgun (WGS) entry which is preliminary data.</text>
</comment>
<evidence type="ECO:0000313" key="4">
    <source>
        <dbReference type="Proteomes" id="UP001163823"/>
    </source>
</evidence>
<keyword evidence="4" id="KW-1185">Reference proteome</keyword>
<organism evidence="3 4">
    <name type="scientific">Quillaja saponaria</name>
    <name type="common">Soap bark tree</name>
    <dbReference type="NCBI Taxonomy" id="32244"/>
    <lineage>
        <taxon>Eukaryota</taxon>
        <taxon>Viridiplantae</taxon>
        <taxon>Streptophyta</taxon>
        <taxon>Embryophyta</taxon>
        <taxon>Tracheophyta</taxon>
        <taxon>Spermatophyta</taxon>
        <taxon>Magnoliopsida</taxon>
        <taxon>eudicotyledons</taxon>
        <taxon>Gunneridae</taxon>
        <taxon>Pentapetalae</taxon>
        <taxon>rosids</taxon>
        <taxon>fabids</taxon>
        <taxon>Fabales</taxon>
        <taxon>Quillajaceae</taxon>
        <taxon>Quillaja</taxon>
    </lineage>
</organism>
<proteinExistence type="predicted"/>
<sequence length="238" mass="27562">MVNVSSTVLDQRFEALDARIDGINTRISEMDGRFSNVEASFWDLKMSNATAMELLNQSIETKFEAFLEKFLHTMQPSMEDARRTSQAQPSTSDVQHEANPPILPIPPLQSTPLRFDGINFKSWFLKCQQLLKVAYMPEELKIKVVSMHFGEKAWEWHESFLGEKHGETITWEEYVQEMREKFQGGVLTRPMIALKNLRQMGTIDDYNDDFEILKNQCSMAKELLLDHYLGGLKEEILH</sequence>
<evidence type="ECO:0000313" key="3">
    <source>
        <dbReference type="EMBL" id="KAJ7972295.1"/>
    </source>
</evidence>
<feature type="compositionally biased region" description="Polar residues" evidence="1">
    <location>
        <begin position="84"/>
        <end position="93"/>
    </location>
</feature>
<dbReference type="KEGG" id="qsa:O6P43_010205"/>
<dbReference type="InterPro" id="IPR005162">
    <property type="entry name" value="Retrotrans_gag_dom"/>
</dbReference>
<gene>
    <name evidence="3" type="ORF">O6P43_010205</name>
</gene>
<name>A0AAD7VE74_QUISA</name>
<feature type="domain" description="Retrotransposon gag" evidence="2">
    <location>
        <begin position="143"/>
        <end position="234"/>
    </location>
</feature>